<protein>
    <submittedName>
        <fullName evidence="1">Prevent-host-death protein</fullName>
    </submittedName>
</protein>
<comment type="caution">
    <text evidence="1">The sequence shown here is derived from an EMBL/GenBank/DDBJ whole genome shotgun (WGS) entry which is preliminary data.</text>
</comment>
<dbReference type="RefSeq" id="WP_076179128.1">
    <property type="nucleotide sequence ID" value="NZ_MKQP01000020.1"/>
</dbReference>
<proteinExistence type="predicted"/>
<accession>A0A1R0XA79</accession>
<dbReference type="Proteomes" id="UP000187465">
    <property type="component" value="Unassembled WGS sequence"/>
</dbReference>
<dbReference type="EMBL" id="MKQP01000020">
    <property type="protein sequence ID" value="OMD31729.1"/>
    <property type="molecule type" value="Genomic_DNA"/>
</dbReference>
<reference evidence="1 2" key="1">
    <citation type="submission" date="2016-10" db="EMBL/GenBank/DDBJ databases">
        <title>Paenibacillus species isolates.</title>
        <authorList>
            <person name="Beno S.M."/>
        </authorList>
    </citation>
    <scope>NUCLEOTIDE SEQUENCE [LARGE SCALE GENOMIC DNA]</scope>
    <source>
        <strain evidence="1 2">FSL H7-0604</strain>
    </source>
</reference>
<dbReference type="AlphaFoldDB" id="A0A1R0XA79"/>
<evidence type="ECO:0000313" key="2">
    <source>
        <dbReference type="Proteomes" id="UP000187465"/>
    </source>
</evidence>
<dbReference type="Pfam" id="PF06224">
    <property type="entry name" value="AlkZ-like"/>
    <property type="match status" value="1"/>
</dbReference>
<organism evidence="1 2">
    <name type="scientific">Paenibacillus odorifer</name>
    <dbReference type="NCBI Taxonomy" id="189426"/>
    <lineage>
        <taxon>Bacteria</taxon>
        <taxon>Bacillati</taxon>
        <taxon>Bacillota</taxon>
        <taxon>Bacilli</taxon>
        <taxon>Bacillales</taxon>
        <taxon>Paenibacillaceae</taxon>
        <taxon>Paenibacillus</taxon>
    </lineage>
</organism>
<sequence length="364" mass="41105">MTNKMIAAQRLYNQKIVDSKLIKPEQVVKELGAIQAQDYMQAMWAIGLRTPSSNLADIECAIVDRKMILNWTLRGTLHFVPPEDVKWMHQLSVPRLTGQTKRRNAELGLDDQTLERCRHIIVNALQGGKQLDRALLLQLIEEEGIHTGYQRGYHMLWNVAYQGLICFGPMNGKQQTIVLLEEWVPHFRDLTYEESLYELAQRYFTGHGLATVQDFAWWAGITLTDARRGLEAAKSQLQSEVIDGTEYWMSADRLESTAEESGVHLLPGFDEYILGYKDRSAVLEPDVAPLIVPGNNGVFLPTIVVEGQVVGTWKRTLKTKGIEIMIHPFADLGDTEKLVLKEAERYAAFIGLPILKMNVSGSLT</sequence>
<dbReference type="PANTHER" id="PTHR38479">
    <property type="entry name" value="LMO0824 PROTEIN"/>
    <property type="match status" value="1"/>
</dbReference>
<gene>
    <name evidence="1" type="ORF">BJP51_18070</name>
</gene>
<evidence type="ECO:0000313" key="1">
    <source>
        <dbReference type="EMBL" id="OMD31729.1"/>
    </source>
</evidence>
<name>A0A1R0XA79_9BACL</name>
<dbReference type="InterPro" id="IPR009351">
    <property type="entry name" value="AlkZ-like"/>
</dbReference>
<dbReference type="PANTHER" id="PTHR38479:SF2">
    <property type="entry name" value="WINGED HELIX DNA-BINDING DOMAIN-CONTAINING PROTEIN"/>
    <property type="match status" value="1"/>
</dbReference>